<feature type="chain" id="PRO_5021852290" description="Sialidase domain-containing protein" evidence="1">
    <location>
        <begin position="25"/>
        <end position="410"/>
    </location>
</feature>
<keyword evidence="1" id="KW-0732">Signal</keyword>
<evidence type="ECO:0000256" key="1">
    <source>
        <dbReference type="SAM" id="SignalP"/>
    </source>
</evidence>
<evidence type="ECO:0008006" key="4">
    <source>
        <dbReference type="Google" id="ProtNLM"/>
    </source>
</evidence>
<organism evidence="2 3">
    <name type="scientific">Symmachiella dynata</name>
    <dbReference type="NCBI Taxonomy" id="2527995"/>
    <lineage>
        <taxon>Bacteria</taxon>
        <taxon>Pseudomonadati</taxon>
        <taxon>Planctomycetota</taxon>
        <taxon>Planctomycetia</taxon>
        <taxon>Planctomycetales</taxon>
        <taxon>Planctomycetaceae</taxon>
        <taxon>Symmachiella</taxon>
    </lineage>
</organism>
<evidence type="ECO:0000313" key="3">
    <source>
        <dbReference type="Proteomes" id="UP000319383"/>
    </source>
</evidence>
<dbReference type="RefSeq" id="WP_145374503.1">
    <property type="nucleotide sequence ID" value="NZ_CP036276.1"/>
</dbReference>
<dbReference type="AlphaFoldDB" id="A0A517ZIZ1"/>
<accession>A0A517ZIZ1</accession>
<gene>
    <name evidence="2" type="ORF">Mal52_09160</name>
</gene>
<dbReference type="EMBL" id="CP036276">
    <property type="protein sequence ID" value="QDU42455.1"/>
    <property type="molecule type" value="Genomic_DNA"/>
</dbReference>
<dbReference type="InterPro" id="IPR036278">
    <property type="entry name" value="Sialidase_sf"/>
</dbReference>
<dbReference type="Gene3D" id="2.120.10.10">
    <property type="match status" value="1"/>
</dbReference>
<keyword evidence="3" id="KW-1185">Reference proteome</keyword>
<name>A0A517ZIZ1_9PLAN</name>
<dbReference type="KEGG" id="sdyn:Mal52_09160"/>
<dbReference type="CDD" id="cd15482">
    <property type="entry name" value="Sialidase_non-viral"/>
    <property type="match status" value="1"/>
</dbReference>
<feature type="signal peptide" evidence="1">
    <location>
        <begin position="1"/>
        <end position="24"/>
    </location>
</feature>
<proteinExistence type="predicted"/>
<evidence type="ECO:0000313" key="2">
    <source>
        <dbReference type="EMBL" id="QDU42455.1"/>
    </source>
</evidence>
<dbReference type="SUPFAM" id="SSF50939">
    <property type="entry name" value="Sialidases"/>
    <property type="match status" value="1"/>
</dbReference>
<reference evidence="2 3" key="1">
    <citation type="submission" date="2019-02" db="EMBL/GenBank/DDBJ databases">
        <title>Deep-cultivation of Planctomycetes and their phenomic and genomic characterization uncovers novel biology.</title>
        <authorList>
            <person name="Wiegand S."/>
            <person name="Jogler M."/>
            <person name="Boedeker C."/>
            <person name="Pinto D."/>
            <person name="Vollmers J."/>
            <person name="Rivas-Marin E."/>
            <person name="Kohn T."/>
            <person name="Peeters S.H."/>
            <person name="Heuer A."/>
            <person name="Rast P."/>
            <person name="Oberbeckmann S."/>
            <person name="Bunk B."/>
            <person name="Jeske O."/>
            <person name="Meyerdierks A."/>
            <person name="Storesund J.E."/>
            <person name="Kallscheuer N."/>
            <person name="Luecker S."/>
            <person name="Lage O.M."/>
            <person name="Pohl T."/>
            <person name="Merkel B.J."/>
            <person name="Hornburger P."/>
            <person name="Mueller R.-W."/>
            <person name="Bruemmer F."/>
            <person name="Labrenz M."/>
            <person name="Spormann A.M."/>
            <person name="Op den Camp H."/>
            <person name="Overmann J."/>
            <person name="Amann R."/>
            <person name="Jetten M.S.M."/>
            <person name="Mascher T."/>
            <person name="Medema M.H."/>
            <person name="Devos D.P."/>
            <person name="Kaster A.-K."/>
            <person name="Ovreas L."/>
            <person name="Rohde M."/>
            <person name="Galperin M.Y."/>
            <person name="Jogler C."/>
        </authorList>
    </citation>
    <scope>NUCLEOTIDE SEQUENCE [LARGE SCALE GENOMIC DNA]</scope>
    <source>
        <strain evidence="2 3">Mal52</strain>
    </source>
</reference>
<protein>
    <recommendedName>
        <fullName evidence="4">Sialidase domain-containing protein</fullName>
    </recommendedName>
</protein>
<sequence precursor="true">MIHHLDRRQFLAAGAVMLASPALAQSNNELVRSITTETLWRNRDGKSVTWFHPRACRLPDQDGVPMALMTLQVIGGSDYFGPVHWSTSEDLGKVWTEPQPIPSLGRVPVPDHEGLQAGVCDVVPQYHELTKSVLAMGHVVFYRGPRFARGDQLARYPVYSVRKQDGSWSERKRLEWDDPRGSFIYTNNCGQRVILPDGDILLALTFGDKPTHRSVAGVRCGFDGETLRIKQIGPALTHPHKRGLLEPSLTRFGKRFYLTMRAEDDRGYVSVSDDGLNWNDKTPWTWDDGTPLTMSTTQQHWLTHSDGLFLVYTRKDASNRNVIRWRSPLFMAQVDPKTLRLIRATERVVLPLAGDGVNDADHVALMGNFNVTNASPEESWVTVGEWMPRDKARGDVLLSRIRWAKPNRLL</sequence>
<dbReference type="Proteomes" id="UP000319383">
    <property type="component" value="Chromosome"/>
</dbReference>